<accession>A0ABV4EDH8</accession>
<organism evidence="1 2">
    <name type="scientific">Erwinia aeris</name>
    <dbReference type="NCBI Taxonomy" id="3239803"/>
    <lineage>
        <taxon>Bacteria</taxon>
        <taxon>Pseudomonadati</taxon>
        <taxon>Pseudomonadota</taxon>
        <taxon>Gammaproteobacteria</taxon>
        <taxon>Enterobacterales</taxon>
        <taxon>Erwiniaceae</taxon>
        <taxon>Erwinia</taxon>
    </lineage>
</organism>
<dbReference type="SUPFAM" id="SSF53955">
    <property type="entry name" value="Lysozyme-like"/>
    <property type="match status" value="1"/>
</dbReference>
<proteinExistence type="predicted"/>
<gene>
    <name evidence="1" type="ORF">AB6T85_21570</name>
</gene>
<keyword evidence="2" id="KW-1185">Reference proteome</keyword>
<dbReference type="RefSeq" id="WP_337016473.1">
    <property type="nucleotide sequence ID" value="NZ_JBGFFX010000017.1"/>
</dbReference>
<evidence type="ECO:0000313" key="1">
    <source>
        <dbReference type="EMBL" id="MEY8773004.1"/>
    </source>
</evidence>
<protein>
    <submittedName>
        <fullName evidence="1">Glycoside hydrolase family 104 protein</fullName>
    </submittedName>
</protein>
<comment type="caution">
    <text evidence="1">The sequence shown here is derived from an EMBL/GenBank/DDBJ whole genome shotgun (WGS) entry which is preliminary data.</text>
</comment>
<dbReference type="InterPro" id="IPR023346">
    <property type="entry name" value="Lysozyme-like_dom_sf"/>
</dbReference>
<keyword evidence="1" id="KW-0378">Hydrolase</keyword>
<reference evidence="1 2" key="1">
    <citation type="submission" date="2024-07" db="EMBL/GenBank/DDBJ databases">
        <authorList>
            <person name="Hebao G."/>
        </authorList>
    </citation>
    <scope>NUCLEOTIDE SEQUENCE [LARGE SCALE GENOMIC DNA]</scope>
    <source>
        <strain evidence="1 2">ACCC 02193</strain>
    </source>
</reference>
<dbReference type="GO" id="GO:0016787">
    <property type="term" value="F:hydrolase activity"/>
    <property type="evidence" value="ECO:0007669"/>
    <property type="project" value="UniProtKB-KW"/>
</dbReference>
<name>A0ABV4EDH8_9GAMM</name>
<dbReference type="Proteomes" id="UP001565243">
    <property type="component" value="Unassembled WGS sequence"/>
</dbReference>
<sequence length="164" mass="18142">MSEIVIANRKAALDVIAFCEGTSTNPMTRNDGYDVIVTGLGEKGEIFTNYEDHPFANGRPSKVWCKSGQTSNAAGRYQQMLRWWPAYKKQLGLPDFSPESQDKLALQIIRERKALADVDRGDMTAFAEKCCNIWASLPGSPHGQPTKSLEIVKAKFIQFGGTVV</sequence>
<dbReference type="CDD" id="cd00736">
    <property type="entry name" value="lambda_lys-like"/>
    <property type="match status" value="1"/>
</dbReference>
<dbReference type="EMBL" id="JBGFFX010000017">
    <property type="protein sequence ID" value="MEY8773004.1"/>
    <property type="molecule type" value="Genomic_DNA"/>
</dbReference>
<dbReference type="Gene3D" id="1.10.530.10">
    <property type="match status" value="1"/>
</dbReference>
<evidence type="ECO:0000313" key="2">
    <source>
        <dbReference type="Proteomes" id="UP001565243"/>
    </source>
</evidence>